<dbReference type="Pfam" id="PF24035">
    <property type="entry name" value="DUF7344"/>
    <property type="match status" value="2"/>
</dbReference>
<evidence type="ECO:0000313" key="2">
    <source>
        <dbReference type="EMBL" id="RXK51331.1"/>
    </source>
</evidence>
<organism evidence="2 3">
    <name type="scientific">Halorientalis pallida</name>
    <dbReference type="NCBI Taxonomy" id="2479928"/>
    <lineage>
        <taxon>Archaea</taxon>
        <taxon>Methanobacteriati</taxon>
        <taxon>Methanobacteriota</taxon>
        <taxon>Stenosarchaea group</taxon>
        <taxon>Halobacteria</taxon>
        <taxon>Halobacteriales</taxon>
        <taxon>Haloarculaceae</taxon>
        <taxon>Halorientalis</taxon>
    </lineage>
</organism>
<dbReference type="InterPro" id="IPR055768">
    <property type="entry name" value="DUF7344"/>
</dbReference>
<reference evidence="2 3" key="1">
    <citation type="submission" date="2019-01" db="EMBL/GenBank/DDBJ databases">
        <title>Halorientalis sp. F13-25 a new haloarchaeum isolated from hypersaline water.</title>
        <authorList>
            <person name="Ana D.-V."/>
            <person name="Cristina S.-P."/>
            <person name="Antonio V."/>
        </authorList>
    </citation>
    <scope>NUCLEOTIDE SEQUENCE [LARGE SCALE GENOMIC DNA]</scope>
    <source>
        <strain evidence="2 3">F13-25</strain>
    </source>
</reference>
<dbReference type="SUPFAM" id="SSF46785">
    <property type="entry name" value="Winged helix' DNA-binding domain"/>
    <property type="match status" value="1"/>
</dbReference>
<accession>A0A498L211</accession>
<dbReference type="OrthoDB" id="194397at2157"/>
<dbReference type="Proteomes" id="UP000289691">
    <property type="component" value="Unassembled WGS sequence"/>
</dbReference>
<proteinExistence type="predicted"/>
<dbReference type="EMBL" id="RDFA01000001">
    <property type="protein sequence ID" value="RXK51331.1"/>
    <property type="molecule type" value="Genomic_DNA"/>
</dbReference>
<dbReference type="Gene3D" id="1.10.10.10">
    <property type="entry name" value="Winged helix-like DNA-binding domain superfamily/Winged helix DNA-binding domain"/>
    <property type="match status" value="1"/>
</dbReference>
<dbReference type="RefSeq" id="WP_129067196.1">
    <property type="nucleotide sequence ID" value="NZ_RDFA01000001.1"/>
</dbReference>
<comment type="caution">
    <text evidence="2">The sequence shown here is derived from an EMBL/GenBank/DDBJ whole genome shotgun (WGS) entry which is preliminary data.</text>
</comment>
<keyword evidence="3" id="KW-1185">Reference proteome</keyword>
<gene>
    <name evidence="2" type="ORF">EAF64_01425</name>
</gene>
<evidence type="ECO:0000313" key="3">
    <source>
        <dbReference type="Proteomes" id="UP000289691"/>
    </source>
</evidence>
<protein>
    <recommendedName>
        <fullName evidence="1">DUF7344 domain-containing protein</fullName>
    </recommendedName>
</protein>
<dbReference type="InterPro" id="IPR036390">
    <property type="entry name" value="WH_DNA-bd_sf"/>
</dbReference>
<evidence type="ECO:0000259" key="1">
    <source>
        <dbReference type="Pfam" id="PF24035"/>
    </source>
</evidence>
<dbReference type="InterPro" id="IPR036388">
    <property type="entry name" value="WH-like_DNA-bd_sf"/>
</dbReference>
<sequence>MSSKAPDKTAPDDAEPRTVSRLLAALADSRGRRVVSLLRERRDGIPESELPTLVVSAESGVPLRAVSDERHEAVVVSLKHHYLPALESAGLVQRQGDTVKPSVPSLTGAAVLDTALDLDASPADTETALDLLASERRRTVIEHLRAETETTVDDLITAATDDSADEQDVHVSLVHRHLPKLADADAISYEERGDERRVVYEGLPVDDAAVGELLPDGGTGTRPGQADEVATETEVQSIDGRDDIVAHGQALFDRAEEELFVMVTTDGLLAPLCLERLRDAVDRGVEVYVGSQTRTVRDTVREEVPGATIWEPQRNWLDLPPTRDRLGRLVLVDREAVMLGTIDEAGRERALVGNGEDDVLVVLLRELLGERLDHLDGQSDDVLSHLPL</sequence>
<feature type="domain" description="DUF7344" evidence="1">
    <location>
        <begin position="25"/>
        <end position="95"/>
    </location>
</feature>
<dbReference type="AlphaFoldDB" id="A0A498L211"/>
<name>A0A498L211_9EURY</name>
<feature type="domain" description="DUF7344" evidence="1">
    <location>
        <begin position="130"/>
        <end position="193"/>
    </location>
</feature>